<evidence type="ECO:0008006" key="3">
    <source>
        <dbReference type="Google" id="ProtNLM"/>
    </source>
</evidence>
<dbReference type="AlphaFoldDB" id="A0A1X4NI19"/>
<dbReference type="EMBL" id="JFKC01000018">
    <property type="protein sequence ID" value="OSQ47861.1"/>
    <property type="molecule type" value="Genomic_DNA"/>
</dbReference>
<dbReference type="InterPro" id="IPR036513">
    <property type="entry name" value="STAS_dom_sf"/>
</dbReference>
<dbReference type="SUPFAM" id="SSF52091">
    <property type="entry name" value="SpoIIaa-like"/>
    <property type="match status" value="1"/>
</dbReference>
<accession>A0A1X4NI19</accession>
<dbReference type="Pfam" id="PF11964">
    <property type="entry name" value="SpoIIAA-like"/>
    <property type="match status" value="1"/>
</dbReference>
<evidence type="ECO:0000313" key="2">
    <source>
        <dbReference type="Proteomes" id="UP000193926"/>
    </source>
</evidence>
<evidence type="ECO:0000313" key="1">
    <source>
        <dbReference type="EMBL" id="OSQ47861.1"/>
    </source>
</evidence>
<gene>
    <name evidence="1" type="ORF">MGEO_15430</name>
</gene>
<dbReference type="InterPro" id="IPR038396">
    <property type="entry name" value="SpoIIAA-like_sf"/>
</dbReference>
<dbReference type="Gene3D" id="3.40.50.10600">
    <property type="entry name" value="SpoIIaa-like domains"/>
    <property type="match status" value="1"/>
</dbReference>
<dbReference type="InterPro" id="IPR021866">
    <property type="entry name" value="SpoIIAA-like"/>
</dbReference>
<reference evidence="1 2" key="1">
    <citation type="submission" date="2014-03" db="EMBL/GenBank/DDBJ databases">
        <title>The draft genome sequence of Marivita geojedonensis KCTC 23882.</title>
        <authorList>
            <person name="Lai Q."/>
            <person name="Shao Z."/>
        </authorList>
    </citation>
    <scope>NUCLEOTIDE SEQUENCE [LARGE SCALE GENOMIC DNA]</scope>
    <source>
        <strain evidence="1 2">DPG-138</strain>
    </source>
</reference>
<keyword evidence="2" id="KW-1185">Reference proteome</keyword>
<name>A0A1X4NI19_9RHOB</name>
<sequence>MLTITKPEPNRVDIELSGRVSSEEMAKGLDDLLELSQDVNKGTMLYTITSFAFPDLGAIAVEMARLPKLLGLLGRFDRCAVLSDAAWLRTAAEVEGALIPGFDINAFDLSERDAAEAWLKTGTA</sequence>
<dbReference type="RefSeq" id="WP_085639829.1">
    <property type="nucleotide sequence ID" value="NZ_JFKC01000018.1"/>
</dbReference>
<protein>
    <recommendedName>
        <fullName evidence="3">STAS/SEC14 domain-containing protein</fullName>
    </recommendedName>
</protein>
<organism evidence="1 2">
    <name type="scientific">Marivita geojedonensis</name>
    <dbReference type="NCBI Taxonomy" id="1123756"/>
    <lineage>
        <taxon>Bacteria</taxon>
        <taxon>Pseudomonadati</taxon>
        <taxon>Pseudomonadota</taxon>
        <taxon>Alphaproteobacteria</taxon>
        <taxon>Rhodobacterales</taxon>
        <taxon>Roseobacteraceae</taxon>
        <taxon>Marivita</taxon>
    </lineage>
</organism>
<dbReference type="STRING" id="1123756.MGEO_15430"/>
<comment type="caution">
    <text evidence="1">The sequence shown here is derived from an EMBL/GenBank/DDBJ whole genome shotgun (WGS) entry which is preliminary data.</text>
</comment>
<proteinExistence type="predicted"/>
<dbReference type="OrthoDB" id="7619266at2"/>
<dbReference type="Proteomes" id="UP000193926">
    <property type="component" value="Unassembled WGS sequence"/>
</dbReference>